<feature type="compositionally biased region" description="Low complexity" evidence="1">
    <location>
        <begin position="216"/>
        <end position="229"/>
    </location>
</feature>
<keyword evidence="3" id="KW-1185">Reference proteome</keyword>
<feature type="region of interest" description="Disordered" evidence="1">
    <location>
        <begin position="287"/>
        <end position="321"/>
    </location>
</feature>
<feature type="compositionally biased region" description="Basic and acidic residues" evidence="1">
    <location>
        <begin position="95"/>
        <end position="109"/>
    </location>
</feature>
<feature type="compositionally biased region" description="Basic residues" evidence="1">
    <location>
        <begin position="403"/>
        <end position="416"/>
    </location>
</feature>
<feature type="region of interest" description="Disordered" evidence="1">
    <location>
        <begin position="366"/>
        <end position="416"/>
    </location>
</feature>
<organism evidence="2 3">
    <name type="scientific">Stephanodiscus triporus</name>
    <dbReference type="NCBI Taxonomy" id="2934178"/>
    <lineage>
        <taxon>Eukaryota</taxon>
        <taxon>Sar</taxon>
        <taxon>Stramenopiles</taxon>
        <taxon>Ochrophyta</taxon>
        <taxon>Bacillariophyta</taxon>
        <taxon>Coscinodiscophyceae</taxon>
        <taxon>Thalassiosirophycidae</taxon>
        <taxon>Stephanodiscales</taxon>
        <taxon>Stephanodiscaceae</taxon>
        <taxon>Stephanodiscus</taxon>
    </lineage>
</organism>
<feature type="compositionally biased region" description="Low complexity" evidence="1">
    <location>
        <begin position="69"/>
        <end position="79"/>
    </location>
</feature>
<dbReference type="Proteomes" id="UP001530315">
    <property type="component" value="Unassembled WGS sequence"/>
</dbReference>
<gene>
    <name evidence="2" type="ORF">ACHAW5_009506</name>
</gene>
<feature type="region of interest" description="Disordered" evidence="1">
    <location>
        <begin position="213"/>
        <end position="242"/>
    </location>
</feature>
<sequence length="416" mass="44663">MCKATINPGGGGGNVHDSVGKDGHERHSPAPSQVDVHKSLGGGRAAPERRSTRRSDNNQERANGGNPLSSRSRTSSVGRSRSRSEFQERGGVSDGDGKQQRRRPSDRDINTATPKTASSSNPRSRSVSKSRTRAGSRSKSRDIKPRERRVYDTPFDEKGRCHYHRNVQLAAKKMTGGWKVVHAACPKCMEDNVEGKTGGGIIKLDGGCKGDQPAHLSLSRGSSRTGTTSRKNEGGATDAQGQHDKNGCCLVHTHIQVAKKRVFGNGFKVVRACPACNGHDVGLDDDISVSSKRSTKSTRSNASRRSSASARGKSGTATSSGRYGALPFDGDGYCCHHPSVQLAKKKALGGGFKVILDFCPECMMEDDRSCGGQRSSRKKSSIRRMSSSSSQGTERVYDDSGARLRRSGSKHHSVQK</sequence>
<feature type="compositionally biased region" description="Low complexity" evidence="1">
    <location>
        <begin position="297"/>
        <end position="321"/>
    </location>
</feature>
<feature type="region of interest" description="Disordered" evidence="1">
    <location>
        <begin position="1"/>
        <end position="151"/>
    </location>
</feature>
<feature type="compositionally biased region" description="Basic and acidic residues" evidence="1">
    <location>
        <begin position="18"/>
        <end position="28"/>
    </location>
</feature>
<evidence type="ECO:0000313" key="2">
    <source>
        <dbReference type="EMBL" id="KAL3772829.1"/>
    </source>
</evidence>
<evidence type="ECO:0000313" key="3">
    <source>
        <dbReference type="Proteomes" id="UP001530315"/>
    </source>
</evidence>
<evidence type="ECO:0000256" key="1">
    <source>
        <dbReference type="SAM" id="MobiDB-lite"/>
    </source>
</evidence>
<comment type="caution">
    <text evidence="2">The sequence shown here is derived from an EMBL/GenBank/DDBJ whole genome shotgun (WGS) entry which is preliminary data.</text>
</comment>
<feature type="compositionally biased region" description="Basic and acidic residues" evidence="1">
    <location>
        <begin position="139"/>
        <end position="151"/>
    </location>
</feature>
<dbReference type="EMBL" id="JALLAZ020001567">
    <property type="protein sequence ID" value="KAL3772829.1"/>
    <property type="molecule type" value="Genomic_DNA"/>
</dbReference>
<accession>A0ABD3NB12</accession>
<reference evidence="2 3" key="1">
    <citation type="submission" date="2024-10" db="EMBL/GenBank/DDBJ databases">
        <title>Updated reference genomes for cyclostephanoid diatoms.</title>
        <authorList>
            <person name="Roberts W.R."/>
            <person name="Alverson A.J."/>
        </authorList>
    </citation>
    <scope>NUCLEOTIDE SEQUENCE [LARGE SCALE GENOMIC DNA]</scope>
    <source>
        <strain evidence="2 3">AJA276-08</strain>
    </source>
</reference>
<feature type="compositionally biased region" description="Basic and acidic residues" evidence="1">
    <location>
        <begin position="46"/>
        <end position="59"/>
    </location>
</feature>
<proteinExistence type="predicted"/>
<dbReference type="AlphaFoldDB" id="A0ABD3NB12"/>
<protein>
    <submittedName>
        <fullName evidence="2">Uncharacterized protein</fullName>
    </submittedName>
</protein>
<feature type="compositionally biased region" description="Basic residues" evidence="1">
    <location>
        <begin position="126"/>
        <end position="138"/>
    </location>
</feature>
<name>A0ABD3NB12_9STRA</name>